<proteinExistence type="predicted"/>
<evidence type="ECO:0000313" key="2">
    <source>
        <dbReference type="EMBL" id="CAG5136770.1"/>
    </source>
</evidence>
<dbReference type="EMBL" id="CAJHNH020008569">
    <property type="protein sequence ID" value="CAG5136770.1"/>
    <property type="molecule type" value="Genomic_DNA"/>
</dbReference>
<comment type="caution">
    <text evidence="2">The sequence shown here is derived from an EMBL/GenBank/DDBJ whole genome shotgun (WGS) entry which is preliminary data.</text>
</comment>
<dbReference type="AlphaFoldDB" id="A0A8S4A832"/>
<feature type="compositionally biased region" description="Low complexity" evidence="1">
    <location>
        <begin position="295"/>
        <end position="308"/>
    </location>
</feature>
<dbReference type="OrthoDB" id="6130113at2759"/>
<feature type="non-terminal residue" evidence="2">
    <location>
        <position position="353"/>
    </location>
</feature>
<feature type="region of interest" description="Disordered" evidence="1">
    <location>
        <begin position="272"/>
        <end position="308"/>
    </location>
</feature>
<gene>
    <name evidence="2" type="ORF">CUNI_LOCUS22328</name>
</gene>
<accession>A0A8S4A832</accession>
<keyword evidence="3" id="KW-1185">Reference proteome</keyword>
<dbReference type="Proteomes" id="UP000678393">
    <property type="component" value="Unassembled WGS sequence"/>
</dbReference>
<reference evidence="2" key="1">
    <citation type="submission" date="2021-04" db="EMBL/GenBank/DDBJ databases">
        <authorList>
            <consortium name="Molecular Ecology Group"/>
        </authorList>
    </citation>
    <scope>NUCLEOTIDE SEQUENCE</scope>
</reference>
<protein>
    <submittedName>
        <fullName evidence="2">Uncharacterized protein</fullName>
    </submittedName>
</protein>
<evidence type="ECO:0000256" key="1">
    <source>
        <dbReference type="SAM" id="MobiDB-lite"/>
    </source>
</evidence>
<sequence length="353" mass="38191">MDEDLGSGSGGEVVPMAWMPSPTLEIEALKQNEPEAEGNNHVLVGANAAEVSPMSSLQCGPPGPTENMNFMTLAEAAAEEATSALYQDLDSAWSSDGMASANVDMEEAHNDEMASAGTQPAIDCSIRTILNHLCDLSHDPVSSSSEHIRDRCHHQHKLGPSRSSVKSRSRTSGEAHNCFTSLEENMSPDNSLENNEHDVSLDNRQDFLDVDTDRSSNSNDAWDPLNPYGLFNLPEPANSLRSSNSRRWNINCALQRARDGFGIFNLSQGPEGSDCQTAAAASPPAELFETPDQAPRSQPSSSLEPLPSSTSVCLRNLLEENDCTSRPFSFLHYPDVASDPWAEPSEGPSCWSK</sequence>
<feature type="compositionally biased region" description="Basic residues" evidence="1">
    <location>
        <begin position="150"/>
        <end position="169"/>
    </location>
</feature>
<feature type="compositionally biased region" description="Polar residues" evidence="1">
    <location>
        <begin position="182"/>
        <end position="193"/>
    </location>
</feature>
<feature type="region of interest" description="Disordered" evidence="1">
    <location>
        <begin position="140"/>
        <end position="174"/>
    </location>
</feature>
<evidence type="ECO:0000313" key="3">
    <source>
        <dbReference type="Proteomes" id="UP000678393"/>
    </source>
</evidence>
<name>A0A8S4A832_9EUPU</name>
<feature type="region of interest" description="Disordered" evidence="1">
    <location>
        <begin position="182"/>
        <end position="201"/>
    </location>
</feature>
<organism evidence="2 3">
    <name type="scientific">Candidula unifasciata</name>
    <dbReference type="NCBI Taxonomy" id="100452"/>
    <lineage>
        <taxon>Eukaryota</taxon>
        <taxon>Metazoa</taxon>
        <taxon>Spiralia</taxon>
        <taxon>Lophotrochozoa</taxon>
        <taxon>Mollusca</taxon>
        <taxon>Gastropoda</taxon>
        <taxon>Heterobranchia</taxon>
        <taxon>Euthyneura</taxon>
        <taxon>Panpulmonata</taxon>
        <taxon>Eupulmonata</taxon>
        <taxon>Stylommatophora</taxon>
        <taxon>Helicina</taxon>
        <taxon>Helicoidea</taxon>
        <taxon>Geomitridae</taxon>
        <taxon>Candidula</taxon>
    </lineage>
</organism>